<sequence>MACILYKLLVYEEGGHFVKHQDTKKEEGMIATLVIQSPSLHEGGDLVVYGGGEIKHRHDFGKADGTATYLPHYAVHYADAEHALETVTKGYRLALVYSAFKGIDRARFCALEEANAALPDGEKLRFVIAKLYHHVSFYGSSGSIGDWDEESRDEKITCYTTKGVYVSAGATLPVKLNFLNPEQETRAQRWMKPYGSSDMHGYLGNEGPSKDSQYNRYAIVAWSKEGQVENMLKIMDLKDALAALQSAGALDRQTFREFVEAASVKLAQVAEVMAKRPRAEWRSYRKTYAVPRKLRFAVCNLLETFGSLALVNFQAVFKIYCSIATILKMFPWSEVGDSLLDALSSESDEDSISSTEGIAQKLENGPAKRGLLKYAVVKVLSVDDEELSRSYDIETLWKLVS</sequence>
<dbReference type="EMBL" id="JASMQC010000004">
    <property type="protein sequence ID" value="KAK1945972.1"/>
    <property type="molecule type" value="Genomic_DNA"/>
</dbReference>
<evidence type="ECO:0000259" key="2">
    <source>
        <dbReference type="PROSITE" id="PS51471"/>
    </source>
</evidence>
<proteinExistence type="inferred from homology"/>
<dbReference type="PANTHER" id="PTHR33099:SF7">
    <property type="entry name" value="MYND-TYPE DOMAIN-CONTAINING PROTEIN"/>
    <property type="match status" value="1"/>
</dbReference>
<dbReference type="InterPro" id="IPR005123">
    <property type="entry name" value="Oxoglu/Fe-dep_dioxygenase_dom"/>
</dbReference>
<dbReference type="PANTHER" id="PTHR33099">
    <property type="entry name" value="FE2OG DIOXYGENASE DOMAIN-CONTAINING PROTEIN"/>
    <property type="match status" value="1"/>
</dbReference>
<dbReference type="Gene3D" id="2.60.120.620">
    <property type="entry name" value="q2cbj1_9rhob like domain"/>
    <property type="match status" value="1"/>
</dbReference>
<keyword evidence="1" id="KW-0479">Metal-binding</keyword>
<name>A0AAD9GWJ1_9STRA</name>
<dbReference type="PROSITE" id="PS51471">
    <property type="entry name" value="FE2OG_OXY"/>
    <property type="match status" value="1"/>
</dbReference>
<comment type="caution">
    <text evidence="3">The sequence shown here is derived from an EMBL/GenBank/DDBJ whole genome shotgun (WGS) entry which is preliminary data.</text>
</comment>
<feature type="domain" description="Fe2OG dioxygenase" evidence="2">
    <location>
        <begin position="1"/>
        <end position="101"/>
    </location>
</feature>
<dbReference type="GO" id="GO:0016491">
    <property type="term" value="F:oxidoreductase activity"/>
    <property type="evidence" value="ECO:0007669"/>
    <property type="project" value="UniProtKB-KW"/>
</dbReference>
<keyword evidence="1" id="KW-0560">Oxidoreductase</keyword>
<keyword evidence="4" id="KW-1185">Reference proteome</keyword>
<gene>
    <name evidence="3" type="ORF">P3T76_003020</name>
</gene>
<evidence type="ECO:0000313" key="3">
    <source>
        <dbReference type="EMBL" id="KAK1945972.1"/>
    </source>
</evidence>
<dbReference type="Proteomes" id="UP001259832">
    <property type="component" value="Unassembled WGS sequence"/>
</dbReference>
<dbReference type="AlphaFoldDB" id="A0AAD9GWJ1"/>
<organism evidence="3 4">
    <name type="scientific">Phytophthora citrophthora</name>
    <dbReference type="NCBI Taxonomy" id="4793"/>
    <lineage>
        <taxon>Eukaryota</taxon>
        <taxon>Sar</taxon>
        <taxon>Stramenopiles</taxon>
        <taxon>Oomycota</taxon>
        <taxon>Peronosporomycetes</taxon>
        <taxon>Peronosporales</taxon>
        <taxon>Peronosporaceae</taxon>
        <taxon>Phytophthora</taxon>
    </lineage>
</organism>
<evidence type="ECO:0000256" key="1">
    <source>
        <dbReference type="RuleBase" id="RU003682"/>
    </source>
</evidence>
<evidence type="ECO:0000313" key="4">
    <source>
        <dbReference type="Proteomes" id="UP001259832"/>
    </source>
</evidence>
<keyword evidence="1" id="KW-0408">Iron</keyword>
<comment type="similarity">
    <text evidence="1">Belongs to the iron/ascorbate-dependent oxidoreductase family.</text>
</comment>
<protein>
    <recommendedName>
        <fullName evidence="2">Fe2OG dioxygenase domain-containing protein</fullName>
    </recommendedName>
</protein>
<dbReference type="GO" id="GO:0046872">
    <property type="term" value="F:metal ion binding"/>
    <property type="evidence" value="ECO:0007669"/>
    <property type="project" value="UniProtKB-KW"/>
</dbReference>
<reference evidence="3" key="1">
    <citation type="submission" date="2023-08" db="EMBL/GenBank/DDBJ databases">
        <title>Reference Genome Resource for the Citrus Pathogen Phytophthora citrophthora.</title>
        <authorList>
            <person name="Moller H."/>
            <person name="Coetzee B."/>
            <person name="Rose L.J."/>
            <person name="Van Niekerk J.M."/>
        </authorList>
    </citation>
    <scope>NUCLEOTIDE SEQUENCE</scope>
    <source>
        <strain evidence="3">STE-U-9442</strain>
    </source>
</reference>
<accession>A0AAD9GWJ1</accession>